<gene>
    <name evidence="1" type="ORF">PENTCL1PPCAC_10534</name>
</gene>
<dbReference type="PANTHER" id="PTHR10127">
    <property type="entry name" value="DISCOIDIN, CUB, EGF, LAMININ , AND ZINC METALLOPROTEASE DOMAIN CONTAINING"/>
    <property type="match status" value="1"/>
</dbReference>
<comment type="caution">
    <text evidence="1">The sequence shown here is derived from an EMBL/GenBank/DDBJ whole genome shotgun (WGS) entry which is preliminary data.</text>
</comment>
<dbReference type="Proteomes" id="UP001432027">
    <property type="component" value="Unassembled WGS sequence"/>
</dbReference>
<dbReference type="GO" id="GO:0004222">
    <property type="term" value="F:metalloendopeptidase activity"/>
    <property type="evidence" value="ECO:0007669"/>
    <property type="project" value="TreeGrafter"/>
</dbReference>
<name>A0AAV5T731_9BILA</name>
<dbReference type="PANTHER" id="PTHR10127:SF831">
    <property type="entry name" value="ZINC METALLOPROTEINASE NAS-37"/>
    <property type="match status" value="1"/>
</dbReference>
<protein>
    <submittedName>
        <fullName evidence="1">Uncharacterized protein</fullName>
    </submittedName>
</protein>
<evidence type="ECO:0000313" key="1">
    <source>
        <dbReference type="EMBL" id="GMS88359.1"/>
    </source>
</evidence>
<accession>A0AAV5T731</accession>
<feature type="non-terminal residue" evidence="1">
    <location>
        <position position="1"/>
    </location>
</feature>
<dbReference type="AlphaFoldDB" id="A0AAV5T731"/>
<proteinExistence type="predicted"/>
<dbReference type="EMBL" id="BTSX01000003">
    <property type="protein sequence ID" value="GMS88359.1"/>
    <property type="molecule type" value="Genomic_DNA"/>
</dbReference>
<evidence type="ECO:0000313" key="2">
    <source>
        <dbReference type="Proteomes" id="UP001432027"/>
    </source>
</evidence>
<sequence>DNGVAPKPVLNPHDTDYIYVMSATKELTFYDSKMINIRYKCGESCTEPINCQNGGYRHPKYCSRCMCSDFHDGDRCEIERGLIELPTEGTRDLIYSKTDFDHEQTDERNRSKFDKDPLVVIKAPTNRRIRINIESIGSRGMKEPNTCGNFGVEIADGDLELTGKKCCAEKHTGRSFVSKSNVIGYRAYSYHGKPFESKISFSVEPDSLPIILDWVIYFCQQF</sequence>
<reference evidence="1" key="1">
    <citation type="submission" date="2023-10" db="EMBL/GenBank/DDBJ databases">
        <title>Genome assembly of Pristionchus species.</title>
        <authorList>
            <person name="Yoshida K."/>
            <person name="Sommer R.J."/>
        </authorList>
    </citation>
    <scope>NUCLEOTIDE SEQUENCE</scope>
    <source>
        <strain evidence="1">RS0144</strain>
    </source>
</reference>
<organism evidence="1 2">
    <name type="scientific">Pristionchus entomophagus</name>
    <dbReference type="NCBI Taxonomy" id="358040"/>
    <lineage>
        <taxon>Eukaryota</taxon>
        <taxon>Metazoa</taxon>
        <taxon>Ecdysozoa</taxon>
        <taxon>Nematoda</taxon>
        <taxon>Chromadorea</taxon>
        <taxon>Rhabditida</taxon>
        <taxon>Rhabditina</taxon>
        <taxon>Diplogasteromorpha</taxon>
        <taxon>Diplogasteroidea</taxon>
        <taxon>Neodiplogasteridae</taxon>
        <taxon>Pristionchus</taxon>
    </lineage>
</organism>
<keyword evidence="2" id="KW-1185">Reference proteome</keyword>